<dbReference type="Proteomes" id="UP000279236">
    <property type="component" value="Unassembled WGS sequence"/>
</dbReference>
<dbReference type="RefSeq" id="XP_028480334.1">
    <property type="nucleotide sequence ID" value="XM_028616477.1"/>
</dbReference>
<dbReference type="GeneID" id="39585196"/>
<evidence type="ECO:0000313" key="3">
    <source>
        <dbReference type="Proteomes" id="UP000279236"/>
    </source>
</evidence>
<reference evidence="2 3" key="1">
    <citation type="submission" date="2018-11" db="EMBL/GenBank/DDBJ databases">
        <title>Genome sequence of Apiotrichum porosum DSM 27194.</title>
        <authorList>
            <person name="Aliyu H."/>
            <person name="Gorte O."/>
            <person name="Ochsenreither K."/>
        </authorList>
    </citation>
    <scope>NUCLEOTIDE SEQUENCE [LARGE SCALE GENOMIC DNA]</scope>
    <source>
        <strain evidence="2 3">DSM 27194</strain>
    </source>
</reference>
<evidence type="ECO:0000313" key="2">
    <source>
        <dbReference type="EMBL" id="RSH88126.1"/>
    </source>
</evidence>
<dbReference type="EMBL" id="RSCE01000001">
    <property type="protein sequence ID" value="RSH88126.1"/>
    <property type="molecule type" value="Genomic_DNA"/>
</dbReference>
<feature type="compositionally biased region" description="Basic and acidic residues" evidence="1">
    <location>
        <begin position="26"/>
        <end position="39"/>
    </location>
</feature>
<organism evidence="2 3">
    <name type="scientific">Apiotrichum porosum</name>
    <dbReference type="NCBI Taxonomy" id="105984"/>
    <lineage>
        <taxon>Eukaryota</taxon>
        <taxon>Fungi</taxon>
        <taxon>Dikarya</taxon>
        <taxon>Basidiomycota</taxon>
        <taxon>Agaricomycotina</taxon>
        <taxon>Tremellomycetes</taxon>
        <taxon>Trichosporonales</taxon>
        <taxon>Trichosporonaceae</taxon>
        <taxon>Apiotrichum</taxon>
    </lineage>
</organism>
<evidence type="ECO:0000256" key="1">
    <source>
        <dbReference type="SAM" id="MobiDB-lite"/>
    </source>
</evidence>
<proteinExistence type="predicted"/>
<comment type="caution">
    <text evidence="2">The sequence shown here is derived from an EMBL/GenBank/DDBJ whole genome shotgun (WGS) entry which is preliminary data.</text>
</comment>
<keyword evidence="3" id="KW-1185">Reference proteome</keyword>
<dbReference type="AlphaFoldDB" id="A0A427YAM3"/>
<name>A0A427YAM3_9TREE</name>
<protein>
    <submittedName>
        <fullName evidence="2">Uncharacterized protein</fullName>
    </submittedName>
</protein>
<feature type="region of interest" description="Disordered" evidence="1">
    <location>
        <begin position="1"/>
        <end position="82"/>
    </location>
</feature>
<sequence length="606" mass="66562">MDIEPGRPSAGAGPSKTSCARAPSNEVERANSHHNRDSQLSDAKLPCGYSFETPAPEGHDDFDDVDINEPDDRSPPQQQNAVDHQVVAFWFSTTRPVPRSRELRKVFKANLLEVVGMSKEQLNTLYPPIKAENNVLATRHLDLTCQGDPSMRGTDAVVRTLANIIATFGPQRVRADVESASLNRLLNLAAVVEQQVETPEICSHTRTRTLVLHPRQAAEYLRRQRPACPGAFPPALVDCEEAAKQGALLHTGYVRDLLEFVQRHDLVLVYENQFVSASDNVTFAADETHVVLDTRSAADAHVLHKIRTLARRRHGTDFAHPDSGFDLVNPQPWRASSVQLDGAARIAAVTATLRRTSPPTTVPAEALPFNKDASLHVIRQLGTKLQHRVLAMPRSTSADLSDPVTVDQPLVLNRVKVVNATFRAWAGTPQQCRQKQAELAGSVVPRERTSASDAYAAGIDCGGRLFPKRGGCLLTLFPTWASHHLPHFTAVVWSIEVDGIMYNSFVHVSNNAVAMMALTSLKLNADGTVGSILPAVSQPAPGNKIRRIRYNLVFSTIEQWFIDQLVLWEMGSKLFSALGAHAAKVARIVGLKDTDILRLFQLSRKG</sequence>
<accession>A0A427YAM3</accession>
<gene>
    <name evidence="2" type="ORF">EHS24_000653</name>
</gene>
<feature type="compositionally biased region" description="Acidic residues" evidence="1">
    <location>
        <begin position="60"/>
        <end position="69"/>
    </location>
</feature>